<gene>
    <name evidence="10" type="ORF">FRUB_00858</name>
</gene>
<evidence type="ECO:0000259" key="9">
    <source>
        <dbReference type="Pfam" id="PF02823"/>
    </source>
</evidence>
<dbReference type="Proteomes" id="UP000214646">
    <property type="component" value="Unassembled WGS sequence"/>
</dbReference>
<dbReference type="GO" id="GO:0046933">
    <property type="term" value="F:proton-transporting ATP synthase activity, rotational mechanism"/>
    <property type="evidence" value="ECO:0007669"/>
    <property type="project" value="InterPro"/>
</dbReference>
<dbReference type="InterPro" id="IPR001469">
    <property type="entry name" value="ATP_synth_F1_dsu/esu"/>
</dbReference>
<evidence type="ECO:0000256" key="8">
    <source>
        <dbReference type="ARBA" id="ARBA00023310"/>
    </source>
</evidence>
<keyword evidence="7" id="KW-0139">CF(1)</keyword>
<keyword evidence="4" id="KW-0813">Transport</keyword>
<comment type="subcellular location">
    <subcellularLocation>
        <location evidence="2">Endomembrane system</location>
        <topology evidence="2">Peripheral membrane protein</topology>
    </subcellularLocation>
</comment>
<dbReference type="SUPFAM" id="SSF51344">
    <property type="entry name" value="Epsilon subunit of F1F0-ATP synthase N-terminal domain"/>
    <property type="match status" value="1"/>
</dbReference>
<comment type="similarity">
    <text evidence="3">Belongs to the ATPase epsilon chain family.</text>
</comment>
<dbReference type="InterPro" id="IPR020546">
    <property type="entry name" value="ATP_synth_F1_dsu/esu_N"/>
</dbReference>
<evidence type="ECO:0000256" key="3">
    <source>
        <dbReference type="ARBA" id="ARBA00005712"/>
    </source>
</evidence>
<evidence type="ECO:0000256" key="1">
    <source>
        <dbReference type="ARBA" id="ARBA00003543"/>
    </source>
</evidence>
<reference evidence="11" key="1">
    <citation type="submission" date="2017-06" db="EMBL/GenBank/DDBJ databases">
        <title>Genome analysis of Fimbriiglobus ruber SP5, the first member of the order Planctomycetales with confirmed chitinolytic capability.</title>
        <authorList>
            <person name="Ravin N.V."/>
            <person name="Rakitin A.L."/>
            <person name="Ivanova A.A."/>
            <person name="Beletsky A.V."/>
            <person name="Kulichevskaya I.S."/>
            <person name="Mardanov A.V."/>
            <person name="Dedysh S.N."/>
        </authorList>
    </citation>
    <scope>NUCLEOTIDE SEQUENCE [LARGE SCALE GENOMIC DNA]</scope>
    <source>
        <strain evidence="11">SP5</strain>
    </source>
</reference>
<sequence>MDQTAEAITLPMYDGELGVRPGRAALVGQLGPGELRFTAGGVTTRYFVDGGFAQVRANTVTVLTGSAKKAADIKAEDLTKENEKAAALPSTNGVERASRQRAQQRATAMTKVAAKVAGA</sequence>
<dbReference type="AlphaFoldDB" id="A0A225ECT7"/>
<name>A0A225ECT7_9BACT</name>
<dbReference type="Gene3D" id="2.60.15.10">
    <property type="entry name" value="F0F1 ATP synthase delta/epsilon subunit, N-terminal"/>
    <property type="match status" value="1"/>
</dbReference>
<dbReference type="EMBL" id="NIDE01000001">
    <property type="protein sequence ID" value="OWK47159.1"/>
    <property type="molecule type" value="Genomic_DNA"/>
</dbReference>
<dbReference type="PANTHER" id="PTHR13822">
    <property type="entry name" value="ATP SYNTHASE DELTA/EPSILON CHAIN"/>
    <property type="match status" value="1"/>
</dbReference>
<comment type="function">
    <text evidence="1">Produces ATP from ADP in the presence of a proton gradient across the membrane.</text>
</comment>
<keyword evidence="5" id="KW-0406">Ion transport</keyword>
<keyword evidence="11" id="KW-1185">Reference proteome</keyword>
<dbReference type="PANTHER" id="PTHR13822:SF10">
    <property type="entry name" value="ATP SYNTHASE EPSILON CHAIN, CHLOROPLASTIC"/>
    <property type="match status" value="1"/>
</dbReference>
<dbReference type="InterPro" id="IPR036771">
    <property type="entry name" value="ATPsynth_dsu/esu_N"/>
</dbReference>
<comment type="caution">
    <text evidence="10">The sequence shown here is derived from an EMBL/GenBank/DDBJ whole genome shotgun (WGS) entry which is preliminary data.</text>
</comment>
<proteinExistence type="inferred from homology"/>
<evidence type="ECO:0000256" key="4">
    <source>
        <dbReference type="ARBA" id="ARBA00022448"/>
    </source>
</evidence>
<dbReference type="CDD" id="cd12152">
    <property type="entry name" value="F1-ATPase_delta"/>
    <property type="match status" value="1"/>
</dbReference>
<evidence type="ECO:0000256" key="2">
    <source>
        <dbReference type="ARBA" id="ARBA00004184"/>
    </source>
</evidence>
<keyword evidence="6" id="KW-0472">Membrane</keyword>
<dbReference type="GO" id="GO:0045259">
    <property type="term" value="C:proton-transporting ATP synthase complex"/>
    <property type="evidence" value="ECO:0007669"/>
    <property type="project" value="UniProtKB-KW"/>
</dbReference>
<organism evidence="10 11">
    <name type="scientific">Fimbriiglobus ruber</name>
    <dbReference type="NCBI Taxonomy" id="1908690"/>
    <lineage>
        <taxon>Bacteria</taxon>
        <taxon>Pseudomonadati</taxon>
        <taxon>Planctomycetota</taxon>
        <taxon>Planctomycetia</taxon>
        <taxon>Gemmatales</taxon>
        <taxon>Gemmataceae</taxon>
        <taxon>Fimbriiglobus</taxon>
    </lineage>
</organism>
<evidence type="ECO:0000313" key="11">
    <source>
        <dbReference type="Proteomes" id="UP000214646"/>
    </source>
</evidence>
<accession>A0A225ECT7</accession>
<feature type="domain" description="ATP synthase F1 complex delta/epsilon subunit N-terminal" evidence="9">
    <location>
        <begin position="2"/>
        <end position="67"/>
    </location>
</feature>
<evidence type="ECO:0000256" key="6">
    <source>
        <dbReference type="ARBA" id="ARBA00023136"/>
    </source>
</evidence>
<dbReference type="GO" id="GO:0012505">
    <property type="term" value="C:endomembrane system"/>
    <property type="evidence" value="ECO:0007669"/>
    <property type="project" value="UniProtKB-SubCell"/>
</dbReference>
<evidence type="ECO:0000256" key="7">
    <source>
        <dbReference type="ARBA" id="ARBA00023196"/>
    </source>
</evidence>
<protein>
    <submittedName>
        <fullName evidence="10">ATP synthase epsilon chain</fullName>
    </submittedName>
</protein>
<keyword evidence="8" id="KW-0066">ATP synthesis</keyword>
<evidence type="ECO:0000313" key="10">
    <source>
        <dbReference type="EMBL" id="OWK47159.1"/>
    </source>
</evidence>
<dbReference type="Pfam" id="PF02823">
    <property type="entry name" value="ATP-synt_DE_N"/>
    <property type="match status" value="1"/>
</dbReference>
<evidence type="ECO:0000256" key="5">
    <source>
        <dbReference type="ARBA" id="ARBA00023065"/>
    </source>
</evidence>